<evidence type="ECO:0000313" key="3">
    <source>
        <dbReference type="Proteomes" id="UP000184073"/>
    </source>
</evidence>
<evidence type="ECO:0000313" key="2">
    <source>
        <dbReference type="EMBL" id="OJI98566.1"/>
    </source>
</evidence>
<dbReference type="RefSeq" id="XP_040664329.1">
    <property type="nucleotide sequence ID" value="XM_040811613.1"/>
</dbReference>
<proteinExistence type="predicted"/>
<evidence type="ECO:0000256" key="1">
    <source>
        <dbReference type="SAM" id="Phobius"/>
    </source>
</evidence>
<gene>
    <name evidence="2" type="ORF">ASPVEDRAFT_38054</name>
</gene>
<name>A0A1L9PAN0_ASPVE</name>
<dbReference type="Proteomes" id="UP000184073">
    <property type="component" value="Unassembled WGS sequence"/>
</dbReference>
<dbReference type="VEuPathDB" id="FungiDB:ASPVEDRAFT_38054"/>
<keyword evidence="3" id="KW-1185">Reference proteome</keyword>
<keyword evidence="1" id="KW-0812">Transmembrane</keyword>
<dbReference type="EMBL" id="KV878126">
    <property type="protein sequence ID" value="OJI98566.1"/>
    <property type="molecule type" value="Genomic_DNA"/>
</dbReference>
<sequence>MGIGRCNKEVLSLSFYNGYAILALCLSIHTTFCDHLLASTLPEDDATVQSQITARLALYYLSMSSFLAFISVREVNNLLAKALYASRGSKGQSDSNRAPCKVVSVPKADLSPAAGKYCVRI</sequence>
<dbReference type="AlphaFoldDB" id="A0A1L9PAN0"/>
<accession>A0A1L9PAN0</accession>
<keyword evidence="1" id="KW-0472">Membrane</keyword>
<reference evidence="3" key="1">
    <citation type="journal article" date="2017" name="Genome Biol.">
        <title>Comparative genomics reveals high biological diversity and specific adaptations in the industrially and medically important fungal genus Aspergillus.</title>
        <authorList>
            <person name="de Vries R.P."/>
            <person name="Riley R."/>
            <person name="Wiebenga A."/>
            <person name="Aguilar-Osorio G."/>
            <person name="Amillis S."/>
            <person name="Uchima C.A."/>
            <person name="Anderluh G."/>
            <person name="Asadollahi M."/>
            <person name="Askin M."/>
            <person name="Barry K."/>
            <person name="Battaglia E."/>
            <person name="Bayram O."/>
            <person name="Benocci T."/>
            <person name="Braus-Stromeyer S.A."/>
            <person name="Caldana C."/>
            <person name="Canovas D."/>
            <person name="Cerqueira G.C."/>
            <person name="Chen F."/>
            <person name="Chen W."/>
            <person name="Choi C."/>
            <person name="Clum A."/>
            <person name="Dos Santos R.A."/>
            <person name="Damasio A.R."/>
            <person name="Diallinas G."/>
            <person name="Emri T."/>
            <person name="Fekete E."/>
            <person name="Flipphi M."/>
            <person name="Freyberg S."/>
            <person name="Gallo A."/>
            <person name="Gournas C."/>
            <person name="Habgood R."/>
            <person name="Hainaut M."/>
            <person name="Harispe M.L."/>
            <person name="Henrissat B."/>
            <person name="Hilden K.S."/>
            <person name="Hope R."/>
            <person name="Hossain A."/>
            <person name="Karabika E."/>
            <person name="Karaffa L."/>
            <person name="Karanyi Z."/>
            <person name="Krasevec N."/>
            <person name="Kuo A."/>
            <person name="Kusch H."/>
            <person name="LaButti K."/>
            <person name="Lagendijk E.L."/>
            <person name="Lapidus A."/>
            <person name="Levasseur A."/>
            <person name="Lindquist E."/>
            <person name="Lipzen A."/>
            <person name="Logrieco A.F."/>
            <person name="MacCabe A."/>
            <person name="Maekelae M.R."/>
            <person name="Malavazi I."/>
            <person name="Melin P."/>
            <person name="Meyer V."/>
            <person name="Mielnichuk N."/>
            <person name="Miskei M."/>
            <person name="Molnar A.P."/>
            <person name="Mule G."/>
            <person name="Ngan C.Y."/>
            <person name="Orejas M."/>
            <person name="Orosz E."/>
            <person name="Ouedraogo J.P."/>
            <person name="Overkamp K.M."/>
            <person name="Park H.-S."/>
            <person name="Perrone G."/>
            <person name="Piumi F."/>
            <person name="Punt P.J."/>
            <person name="Ram A.F."/>
            <person name="Ramon A."/>
            <person name="Rauscher S."/>
            <person name="Record E."/>
            <person name="Riano-Pachon D.M."/>
            <person name="Robert V."/>
            <person name="Roehrig J."/>
            <person name="Ruller R."/>
            <person name="Salamov A."/>
            <person name="Salih N.S."/>
            <person name="Samson R.A."/>
            <person name="Sandor E."/>
            <person name="Sanguinetti M."/>
            <person name="Schuetze T."/>
            <person name="Sepcic K."/>
            <person name="Shelest E."/>
            <person name="Sherlock G."/>
            <person name="Sophianopoulou V."/>
            <person name="Squina F.M."/>
            <person name="Sun H."/>
            <person name="Susca A."/>
            <person name="Todd R.B."/>
            <person name="Tsang A."/>
            <person name="Unkles S.E."/>
            <person name="van de Wiele N."/>
            <person name="van Rossen-Uffink D."/>
            <person name="Oliveira J.V."/>
            <person name="Vesth T.C."/>
            <person name="Visser J."/>
            <person name="Yu J.-H."/>
            <person name="Zhou M."/>
            <person name="Andersen M.R."/>
            <person name="Archer D.B."/>
            <person name="Baker S.E."/>
            <person name="Benoit I."/>
            <person name="Brakhage A.A."/>
            <person name="Braus G.H."/>
            <person name="Fischer R."/>
            <person name="Frisvad J.C."/>
            <person name="Goldman G.H."/>
            <person name="Houbraken J."/>
            <person name="Oakley B."/>
            <person name="Pocsi I."/>
            <person name="Scazzocchio C."/>
            <person name="Seiboth B."/>
            <person name="vanKuyk P.A."/>
            <person name="Wortman J."/>
            <person name="Dyer P.S."/>
            <person name="Grigoriev I.V."/>
        </authorList>
    </citation>
    <scope>NUCLEOTIDE SEQUENCE [LARGE SCALE GENOMIC DNA]</scope>
    <source>
        <strain evidence="3">CBS 583.65</strain>
    </source>
</reference>
<feature type="transmembrane region" description="Helical" evidence="1">
    <location>
        <begin position="12"/>
        <end position="32"/>
    </location>
</feature>
<protein>
    <submittedName>
        <fullName evidence="2">Uncharacterized protein</fullName>
    </submittedName>
</protein>
<organism evidence="2 3">
    <name type="scientific">Aspergillus versicolor CBS 583.65</name>
    <dbReference type="NCBI Taxonomy" id="1036611"/>
    <lineage>
        <taxon>Eukaryota</taxon>
        <taxon>Fungi</taxon>
        <taxon>Dikarya</taxon>
        <taxon>Ascomycota</taxon>
        <taxon>Pezizomycotina</taxon>
        <taxon>Eurotiomycetes</taxon>
        <taxon>Eurotiomycetidae</taxon>
        <taxon>Eurotiales</taxon>
        <taxon>Aspergillaceae</taxon>
        <taxon>Aspergillus</taxon>
        <taxon>Aspergillus subgen. Nidulantes</taxon>
    </lineage>
</organism>
<feature type="transmembrane region" description="Helical" evidence="1">
    <location>
        <begin position="52"/>
        <end position="72"/>
    </location>
</feature>
<keyword evidence="1" id="KW-1133">Transmembrane helix</keyword>
<dbReference type="GeneID" id="63727124"/>